<reference evidence="4" key="2">
    <citation type="submission" date="2017-06" db="EMBL/GenBank/DDBJ databases">
        <title>WGS assembly of Brachypodium distachyon.</title>
        <authorList>
            <consortium name="The International Brachypodium Initiative"/>
            <person name="Lucas S."/>
            <person name="Harmon-Smith M."/>
            <person name="Lail K."/>
            <person name="Tice H."/>
            <person name="Grimwood J."/>
            <person name="Bruce D."/>
            <person name="Barry K."/>
            <person name="Shu S."/>
            <person name="Lindquist E."/>
            <person name="Wang M."/>
            <person name="Pitluck S."/>
            <person name="Vogel J.P."/>
            <person name="Garvin D.F."/>
            <person name="Mockler T.C."/>
            <person name="Schmutz J."/>
            <person name="Rokhsar D."/>
            <person name="Bevan M.W."/>
        </authorList>
    </citation>
    <scope>NUCLEOTIDE SEQUENCE</scope>
    <source>
        <strain evidence="4">Bd21</strain>
    </source>
</reference>
<keyword evidence="2" id="KW-0472">Membrane</keyword>
<name>I1IZN9_BRADI</name>
<dbReference type="OrthoDB" id="656084at2759"/>
<dbReference type="HOGENOM" id="CLU_542250_0_0_1"/>
<evidence type="ECO:0000256" key="3">
    <source>
        <dbReference type="SAM" id="SignalP"/>
    </source>
</evidence>
<dbReference type="GeneID" id="112269389"/>
<feature type="chain" id="PRO_5014095607" description="Reticulon domain-containing protein" evidence="3">
    <location>
        <begin position="20"/>
        <end position="503"/>
    </location>
</feature>
<reference evidence="4 5" key="1">
    <citation type="journal article" date="2010" name="Nature">
        <title>Genome sequencing and analysis of the model grass Brachypodium distachyon.</title>
        <authorList>
            <consortium name="International Brachypodium Initiative"/>
        </authorList>
    </citation>
    <scope>NUCLEOTIDE SEQUENCE [LARGE SCALE GENOMIC DNA]</scope>
    <source>
        <strain evidence="4 5">Bd21</strain>
    </source>
</reference>
<reference evidence="5" key="3">
    <citation type="submission" date="2018-08" db="UniProtKB">
        <authorList>
            <consortium name="EnsemblPlants"/>
        </authorList>
    </citation>
    <scope>IDENTIFICATION</scope>
    <source>
        <strain evidence="5">cv. Bd21</strain>
    </source>
</reference>
<organism evidence="4">
    <name type="scientific">Brachypodium distachyon</name>
    <name type="common">Purple false brome</name>
    <name type="synonym">Trachynia distachya</name>
    <dbReference type="NCBI Taxonomy" id="15368"/>
    <lineage>
        <taxon>Eukaryota</taxon>
        <taxon>Viridiplantae</taxon>
        <taxon>Streptophyta</taxon>
        <taxon>Embryophyta</taxon>
        <taxon>Tracheophyta</taxon>
        <taxon>Spermatophyta</taxon>
        <taxon>Magnoliopsida</taxon>
        <taxon>Liliopsida</taxon>
        <taxon>Poales</taxon>
        <taxon>Poaceae</taxon>
        <taxon>BOP clade</taxon>
        <taxon>Pooideae</taxon>
        <taxon>Stipodae</taxon>
        <taxon>Brachypodieae</taxon>
        <taxon>Brachypodium</taxon>
    </lineage>
</organism>
<evidence type="ECO:0000313" key="5">
    <source>
        <dbReference type="EnsemblPlants" id="KQJ83602"/>
    </source>
</evidence>
<dbReference type="STRING" id="15368.I1IZN9"/>
<dbReference type="EnsemblPlants" id="KQJ83602">
    <property type="protein sequence ID" value="KQJ83602"/>
    <property type="gene ID" value="BRADI_5g15720v3"/>
</dbReference>
<feature type="compositionally biased region" description="Basic and acidic residues" evidence="1">
    <location>
        <begin position="460"/>
        <end position="469"/>
    </location>
</feature>
<dbReference type="eggNOG" id="ENOG502R3CQ">
    <property type="taxonomic scope" value="Eukaryota"/>
</dbReference>
<evidence type="ECO:0000256" key="2">
    <source>
        <dbReference type="SAM" id="Phobius"/>
    </source>
</evidence>
<evidence type="ECO:0000313" key="4">
    <source>
        <dbReference type="EMBL" id="KQJ83602.1"/>
    </source>
</evidence>
<dbReference type="Gramene" id="KQJ83602">
    <property type="protein sequence ID" value="KQJ83602"/>
    <property type="gene ID" value="BRADI_5g15720v3"/>
</dbReference>
<dbReference type="OMA" id="CDRENEH"/>
<feature type="signal peptide" evidence="3">
    <location>
        <begin position="1"/>
        <end position="19"/>
    </location>
</feature>
<feature type="transmembrane region" description="Helical" evidence="2">
    <location>
        <begin position="124"/>
        <end position="145"/>
    </location>
</feature>
<feature type="region of interest" description="Disordered" evidence="1">
    <location>
        <begin position="401"/>
        <end position="495"/>
    </location>
</feature>
<evidence type="ECO:0008006" key="7">
    <source>
        <dbReference type="Google" id="ProtNLM"/>
    </source>
</evidence>
<feature type="transmembrane region" description="Helical" evidence="2">
    <location>
        <begin position="180"/>
        <end position="198"/>
    </location>
</feature>
<feature type="transmembrane region" description="Helical" evidence="2">
    <location>
        <begin position="204"/>
        <end position="224"/>
    </location>
</feature>
<accession>I1IZN9</accession>
<proteinExistence type="predicted"/>
<keyword evidence="6" id="KW-1185">Reference proteome</keyword>
<dbReference type="Proteomes" id="UP000008810">
    <property type="component" value="Chromosome 5"/>
</dbReference>
<evidence type="ECO:0000313" key="6">
    <source>
        <dbReference type="Proteomes" id="UP000008810"/>
    </source>
</evidence>
<keyword evidence="2" id="KW-1133">Transmembrane helix</keyword>
<evidence type="ECO:0000256" key="1">
    <source>
        <dbReference type="SAM" id="MobiDB-lite"/>
    </source>
</evidence>
<dbReference type="EMBL" id="CM000884">
    <property type="protein sequence ID" value="KQJ83602.1"/>
    <property type="molecule type" value="Genomic_DNA"/>
</dbReference>
<sequence>MPVPASLLVSSALCVGASACASTGLAFHATFAASVVFMLRALSPELVDGFFGRVDARARRDSRLVRSAVGSLRDGARASPTIAPIYARAEERFRRAHASVAGAIDGLDRSARAKLGAAADAAFLGLRVAAGVINLAATLLIPLALQEAKIRAPSVLRWTGVKQIRVRPPPGSGSKRDTTLLVLWCSAIFMYCAQLLVLNTLCSGITTFAACFSCFAALCGFALLEAERVYLWDSYALDTKGSSKSTANAAGGATEMDHATRDAWKSLWMQIIVAHFSDACSLGFVLGKRPLALASLAVFNLAALKAARRAYPAPDDDGGARGGVNEWHRAAATVVAIDVAKVVATYVVIDFHLGALCFATLCFKVALMVFHAVSSSDAGASGSGDEDIPVEGAGLAEDVAGNAGAFGSGGDDIPVEGAGLAGDAEGSDDAITEDSSPIGASVHEEEGSPAEEQSDVSDSEEQRCEESDHSSTSSMDDWSLVGADPMMPVDVNGGISRRFRFLT</sequence>
<dbReference type="RefSeq" id="XP_024311832.1">
    <property type="nucleotide sequence ID" value="XM_024456064.1"/>
</dbReference>
<dbReference type="FunCoup" id="I1IZN9">
    <property type="interactions" value="702"/>
</dbReference>
<dbReference type="KEGG" id="bdi:112269389"/>
<dbReference type="AlphaFoldDB" id="I1IZN9"/>
<protein>
    <recommendedName>
        <fullName evidence="7">Reticulon domain-containing protein</fullName>
    </recommendedName>
</protein>
<keyword evidence="2" id="KW-0812">Transmembrane</keyword>
<feature type="compositionally biased region" description="Acidic residues" evidence="1">
    <location>
        <begin position="447"/>
        <end position="459"/>
    </location>
</feature>
<keyword evidence="3" id="KW-0732">Signal</keyword>
<gene>
    <name evidence="5" type="primary">LOC112269389</name>
    <name evidence="4" type="ORF">BRADI_5g15720v3</name>
</gene>